<keyword evidence="11 15" id="KW-0496">Mitochondrion</keyword>
<evidence type="ECO:0000256" key="8">
    <source>
        <dbReference type="ARBA" id="ARBA00022837"/>
    </source>
</evidence>
<comment type="catalytic activity">
    <reaction evidence="14">
        <text>Ca(2+)(in) = Ca(2+)(out)</text>
        <dbReference type="Rhea" id="RHEA:29671"/>
        <dbReference type="ChEBI" id="CHEBI:29108"/>
    </reaction>
</comment>
<comment type="caution">
    <text evidence="18">The sequence shown here is derived from an EMBL/GenBank/DDBJ whole genome shotgun (WGS) entry which is preliminary data.</text>
</comment>
<dbReference type="PANTHER" id="PTHR13462:SF10">
    <property type="entry name" value="CALCIUM UNIPORTER PROTEIN, MITOCHONDRIAL"/>
    <property type="match status" value="1"/>
</dbReference>
<dbReference type="Pfam" id="PF04678">
    <property type="entry name" value="MCU"/>
    <property type="match status" value="1"/>
</dbReference>
<comment type="similarity">
    <text evidence="2 15">Belongs to the MCU (TC 1.A.77) family.</text>
</comment>
<comment type="domain">
    <text evidence="15">The selectivity filter, in which calcium ions are arranged in single file, is composed of two acidic rings separated by one helical turn along the central axis of the channel pore.</text>
</comment>
<feature type="coiled-coil region" evidence="16">
    <location>
        <begin position="132"/>
        <end position="159"/>
    </location>
</feature>
<dbReference type="InterPro" id="IPR006769">
    <property type="entry name" value="MCU_C"/>
</dbReference>
<feature type="transmembrane region" description="Helical" evidence="15">
    <location>
        <begin position="173"/>
        <end position="193"/>
    </location>
</feature>
<evidence type="ECO:0000256" key="7">
    <source>
        <dbReference type="ARBA" id="ARBA00022792"/>
    </source>
</evidence>
<keyword evidence="5 15" id="KW-0107">Calcium channel</keyword>
<evidence type="ECO:0000313" key="19">
    <source>
        <dbReference type="Proteomes" id="UP001209878"/>
    </source>
</evidence>
<keyword evidence="16" id="KW-0175">Coiled coil</keyword>
<evidence type="ECO:0000256" key="4">
    <source>
        <dbReference type="ARBA" id="ARBA00022568"/>
    </source>
</evidence>
<evidence type="ECO:0000256" key="3">
    <source>
        <dbReference type="ARBA" id="ARBA00022448"/>
    </source>
</evidence>
<evidence type="ECO:0000256" key="15">
    <source>
        <dbReference type="RuleBase" id="RU367035"/>
    </source>
</evidence>
<comment type="function">
    <text evidence="15">Mitochondrial inner membrane calcium uniporter that mediates calcium uptake into mitochondria. Mitochondrial calcium homeostasis plays key roles in cellular physiology and regulates cell bioenergetics, cytoplasmic calcium signals and activation of cell death pathways.</text>
</comment>
<keyword evidence="9 15" id="KW-1133">Transmembrane helix</keyword>
<keyword evidence="3 15" id="KW-0813">Transport</keyword>
<sequence length="293" mass="34278">MVLYERTVVWELRLRYENGLPVVAVPLPSRDAECLFTLRPISSTVGEFLQHIQEEDRGIDKVAVYNPDGVRIAKSTRIDTLIQNDFHLEINDRRYTVRADEEGRARVSSEHSSDMEDIKTAVARLYAALHVDEHQVMQEQELQQKLEELRQEMEPFEKIRDQIALAADRRTTFLQWFGLGLMGLQFGLLARLTWWEYSWDIMEPVTYFVTYGTAIALYAYYVVTKQEYNFKEVSDREFLLSLHRNAAKHRLNIQAYNRICNDIARIEDNLSRLRDPIQLALPPAPRKQVQSTD</sequence>
<dbReference type="EMBL" id="JAODUO010000426">
    <property type="protein sequence ID" value="KAK2180795.1"/>
    <property type="molecule type" value="Genomic_DNA"/>
</dbReference>
<protein>
    <recommendedName>
        <fullName evidence="15">Calcium uniporter protein</fullName>
    </recommendedName>
</protein>
<evidence type="ECO:0000256" key="5">
    <source>
        <dbReference type="ARBA" id="ARBA00022673"/>
    </source>
</evidence>
<evidence type="ECO:0000256" key="12">
    <source>
        <dbReference type="ARBA" id="ARBA00023136"/>
    </source>
</evidence>
<feature type="transmembrane region" description="Helical" evidence="15">
    <location>
        <begin position="205"/>
        <end position="223"/>
    </location>
</feature>
<dbReference type="GO" id="GO:0015292">
    <property type="term" value="F:uniporter activity"/>
    <property type="evidence" value="ECO:0007669"/>
    <property type="project" value="UniProtKB-UniRule"/>
</dbReference>
<keyword evidence="10 15" id="KW-0406">Ion transport</keyword>
<keyword evidence="7 15" id="KW-0999">Mitochondrion inner membrane</keyword>
<keyword evidence="4 15" id="KW-0109">Calcium transport</keyword>
<accession>A0AAD9L1E2</accession>
<dbReference type="GO" id="GO:1990246">
    <property type="term" value="C:uniplex complex"/>
    <property type="evidence" value="ECO:0007669"/>
    <property type="project" value="TreeGrafter"/>
</dbReference>
<dbReference type="PANTHER" id="PTHR13462">
    <property type="entry name" value="CALCIUM UNIPORTER PROTEIN, MITOCHONDRIAL"/>
    <property type="match status" value="1"/>
</dbReference>
<evidence type="ECO:0000256" key="6">
    <source>
        <dbReference type="ARBA" id="ARBA00022692"/>
    </source>
</evidence>
<gene>
    <name evidence="18" type="ORF">NP493_426g05053</name>
</gene>
<keyword evidence="8 15" id="KW-0106">Calcium</keyword>
<evidence type="ECO:0000256" key="14">
    <source>
        <dbReference type="ARBA" id="ARBA00036634"/>
    </source>
</evidence>
<evidence type="ECO:0000256" key="11">
    <source>
        <dbReference type="ARBA" id="ARBA00023128"/>
    </source>
</evidence>
<evidence type="ECO:0000259" key="17">
    <source>
        <dbReference type="Pfam" id="PF04678"/>
    </source>
</evidence>
<evidence type="ECO:0000256" key="2">
    <source>
        <dbReference type="ARBA" id="ARBA00005653"/>
    </source>
</evidence>
<proteinExistence type="inferred from homology"/>
<evidence type="ECO:0000256" key="16">
    <source>
        <dbReference type="SAM" id="Coils"/>
    </source>
</evidence>
<evidence type="ECO:0000256" key="1">
    <source>
        <dbReference type="ARBA" id="ARBA00004448"/>
    </source>
</evidence>
<keyword evidence="19" id="KW-1185">Reference proteome</keyword>
<dbReference type="AlphaFoldDB" id="A0AAD9L1E2"/>
<name>A0AAD9L1E2_RIDPI</name>
<dbReference type="InterPro" id="IPR039055">
    <property type="entry name" value="MCU_fam"/>
</dbReference>
<reference evidence="18" key="1">
    <citation type="journal article" date="2023" name="Mol. Biol. Evol.">
        <title>Third-Generation Sequencing Reveals the Adaptive Role of the Epigenome in Three Deep-Sea Polychaetes.</title>
        <authorList>
            <person name="Perez M."/>
            <person name="Aroh O."/>
            <person name="Sun Y."/>
            <person name="Lan Y."/>
            <person name="Juniper S.K."/>
            <person name="Young C.R."/>
            <person name="Angers B."/>
            <person name="Qian P.Y."/>
        </authorList>
    </citation>
    <scope>NUCLEOTIDE SEQUENCE</scope>
    <source>
        <strain evidence="18">R07B-5</strain>
    </source>
</reference>
<comment type="subcellular location">
    <subcellularLocation>
        <location evidence="1 15">Mitochondrion inner membrane</location>
        <topology evidence="1 15">Multi-pass membrane protein</topology>
    </subcellularLocation>
</comment>
<feature type="domain" description="Calcium uniporter protein C-terminal" evidence="17">
    <location>
        <begin position="55"/>
        <end position="258"/>
    </location>
</feature>
<keyword evidence="6 15" id="KW-0812">Transmembrane</keyword>
<keyword evidence="13 15" id="KW-0407">Ion channel</keyword>
<evidence type="ECO:0000256" key="9">
    <source>
        <dbReference type="ARBA" id="ARBA00022989"/>
    </source>
</evidence>
<evidence type="ECO:0000313" key="18">
    <source>
        <dbReference type="EMBL" id="KAK2180795.1"/>
    </source>
</evidence>
<dbReference type="Proteomes" id="UP001209878">
    <property type="component" value="Unassembled WGS sequence"/>
</dbReference>
<dbReference type="GO" id="GO:0036444">
    <property type="term" value="P:calcium import into the mitochondrion"/>
    <property type="evidence" value="ECO:0007669"/>
    <property type="project" value="TreeGrafter"/>
</dbReference>
<evidence type="ECO:0000256" key="10">
    <source>
        <dbReference type="ARBA" id="ARBA00023065"/>
    </source>
</evidence>
<dbReference type="GO" id="GO:0051560">
    <property type="term" value="P:mitochondrial calcium ion homeostasis"/>
    <property type="evidence" value="ECO:0007669"/>
    <property type="project" value="UniProtKB-UniRule"/>
</dbReference>
<evidence type="ECO:0000256" key="13">
    <source>
        <dbReference type="ARBA" id="ARBA00023303"/>
    </source>
</evidence>
<dbReference type="GO" id="GO:0005262">
    <property type="term" value="F:calcium channel activity"/>
    <property type="evidence" value="ECO:0007669"/>
    <property type="project" value="UniProtKB-UniRule"/>
</dbReference>
<keyword evidence="12 15" id="KW-0472">Membrane</keyword>
<organism evidence="18 19">
    <name type="scientific">Ridgeia piscesae</name>
    <name type="common">Tubeworm</name>
    <dbReference type="NCBI Taxonomy" id="27915"/>
    <lineage>
        <taxon>Eukaryota</taxon>
        <taxon>Metazoa</taxon>
        <taxon>Spiralia</taxon>
        <taxon>Lophotrochozoa</taxon>
        <taxon>Annelida</taxon>
        <taxon>Polychaeta</taxon>
        <taxon>Sedentaria</taxon>
        <taxon>Canalipalpata</taxon>
        <taxon>Sabellida</taxon>
        <taxon>Siboglinidae</taxon>
        <taxon>Ridgeia</taxon>
    </lineage>
</organism>